<dbReference type="Pfam" id="PF09970">
    <property type="entry name" value="DUF2204"/>
    <property type="match status" value="1"/>
</dbReference>
<dbReference type="KEGG" id="hyj:FHG12_13275"/>
<dbReference type="InterPro" id="IPR043519">
    <property type="entry name" value="NT_sf"/>
</dbReference>
<dbReference type="AlphaFoldDB" id="A0A5B8A6V9"/>
<protein>
    <recommendedName>
        <fullName evidence="3">Nucleotidyltransferase family protein</fullName>
    </recommendedName>
</protein>
<dbReference type="OrthoDB" id="121150at2"/>
<dbReference type="Proteomes" id="UP000305398">
    <property type="component" value="Chromosome"/>
</dbReference>
<reference evidence="1 2" key="1">
    <citation type="submission" date="2019-06" db="EMBL/GenBank/DDBJ databases">
        <authorList>
            <person name="Srinivasan S."/>
        </authorList>
    </citation>
    <scope>NUCLEOTIDE SEQUENCE [LARGE SCALE GENOMIC DNA]</scope>
    <source>
        <strain evidence="1 2">17J68-5</strain>
    </source>
</reference>
<accession>A0A5B8A6V9</accession>
<dbReference type="SUPFAM" id="SSF81301">
    <property type="entry name" value="Nucleotidyltransferase"/>
    <property type="match status" value="1"/>
</dbReference>
<evidence type="ECO:0000313" key="2">
    <source>
        <dbReference type="Proteomes" id="UP000305398"/>
    </source>
</evidence>
<gene>
    <name evidence="1" type="ORF">FHG12_13275</name>
</gene>
<dbReference type="EMBL" id="CP040896">
    <property type="protein sequence ID" value="QDA62573.1"/>
    <property type="molecule type" value="Genomic_DNA"/>
</dbReference>
<keyword evidence="2" id="KW-1185">Reference proteome</keyword>
<dbReference type="InterPro" id="IPR018700">
    <property type="entry name" value="DUF2204"/>
</dbReference>
<organism evidence="1 2">
    <name type="scientific">Hymenobacter jejuensis</name>
    <dbReference type="NCBI Taxonomy" id="2502781"/>
    <lineage>
        <taxon>Bacteria</taxon>
        <taxon>Pseudomonadati</taxon>
        <taxon>Bacteroidota</taxon>
        <taxon>Cytophagia</taxon>
        <taxon>Cytophagales</taxon>
        <taxon>Hymenobacteraceae</taxon>
        <taxon>Hymenobacter</taxon>
    </lineage>
</organism>
<sequence>MAQANQLTQEYKEFVELLNANKVEYLVVGAYAVARYGYVRATGDIDVWVNPTKENAQRVVTTLQLFGLGGLGYTIDDFSTPDTIVQLGVAPLRIDLLTSVDGVDFESCYAQRETKILDEVPINFISLADLCQNKASTGRLKDQLDLQNLNNVNK</sequence>
<name>A0A5B8A6V9_9BACT</name>
<evidence type="ECO:0000313" key="1">
    <source>
        <dbReference type="EMBL" id="QDA62573.1"/>
    </source>
</evidence>
<dbReference type="Gene3D" id="3.30.460.40">
    <property type="match status" value="1"/>
</dbReference>
<evidence type="ECO:0008006" key="3">
    <source>
        <dbReference type="Google" id="ProtNLM"/>
    </source>
</evidence>
<proteinExistence type="predicted"/>